<gene>
    <name evidence="1" type="ORF">MTX78_20485</name>
</gene>
<accession>A0ABY4CW38</accession>
<evidence type="ECO:0000313" key="1">
    <source>
        <dbReference type="EMBL" id="UOG74485.1"/>
    </source>
</evidence>
<dbReference type="EMBL" id="CP094669">
    <property type="protein sequence ID" value="UOG74485.1"/>
    <property type="molecule type" value="Genomic_DNA"/>
</dbReference>
<keyword evidence="2" id="KW-1185">Reference proteome</keyword>
<sequence length="342" mass="38336">MESLRKSVQGAIGSFLYKERFQGHDQIEDALLITIDEISDYYEEGQQLFPEVLVANNLDIVMQPIPHQNIKIGKTTIESNNFKLAIKQCAPLCKDGWVMYINLEENEMTYGLISAELSSISLTLLDQLKSQDSSDNSYCTAYIRRNTASSVEVQGRKNSVIIEFSLKEQTDGETNHINRLSNSISQKAEHSEQINIAYHIERLISDAARSGHGNLIGVIDHADEALQRLKGEVSEGVYLEKPIDLCELLILLHEEKSSQSDFKLRLYVSVVKSMLNNDGITIFNNKAQLIGYHLLIPNPQNSPPPKLKEGTGTRSKAFDTMAASGMFVSGFFKSQDGRERSF</sequence>
<evidence type="ECO:0000313" key="2">
    <source>
        <dbReference type="Proteomes" id="UP000831113"/>
    </source>
</evidence>
<protein>
    <submittedName>
        <fullName evidence="1">Uncharacterized protein</fullName>
    </submittedName>
</protein>
<reference evidence="1 2" key="1">
    <citation type="submission" date="2022-03" db="EMBL/GenBank/DDBJ databases">
        <title>Hymenobactersp. isolated from the air.</title>
        <authorList>
            <person name="Won M."/>
            <person name="Kwon S.-W."/>
        </authorList>
    </citation>
    <scope>NUCLEOTIDE SEQUENCE [LARGE SCALE GENOMIC DNA]</scope>
    <source>
        <strain evidence="1 2">KACC 21982</strain>
    </source>
</reference>
<dbReference type="RefSeq" id="WP_243797892.1">
    <property type="nucleotide sequence ID" value="NZ_CP094669.1"/>
</dbReference>
<dbReference type="Proteomes" id="UP000831113">
    <property type="component" value="Chromosome"/>
</dbReference>
<organism evidence="1 2">
    <name type="scientific">Hymenobacter tibetensis</name>
    <dbReference type="NCBI Taxonomy" id="497967"/>
    <lineage>
        <taxon>Bacteria</taxon>
        <taxon>Pseudomonadati</taxon>
        <taxon>Bacteroidota</taxon>
        <taxon>Cytophagia</taxon>
        <taxon>Cytophagales</taxon>
        <taxon>Hymenobacteraceae</taxon>
        <taxon>Hymenobacter</taxon>
    </lineage>
</organism>
<proteinExistence type="predicted"/>
<name>A0ABY4CW38_9BACT</name>